<evidence type="ECO:0000256" key="1">
    <source>
        <dbReference type="SAM" id="MobiDB-lite"/>
    </source>
</evidence>
<feature type="region of interest" description="Disordered" evidence="1">
    <location>
        <begin position="54"/>
        <end position="77"/>
    </location>
</feature>
<dbReference type="AlphaFoldDB" id="A0A0A9CBP1"/>
<feature type="chain" id="PRO_5002063257" description="Secreted protein" evidence="2">
    <location>
        <begin position="20"/>
        <end position="77"/>
    </location>
</feature>
<keyword evidence="2" id="KW-0732">Signal</keyword>
<proteinExistence type="predicted"/>
<reference evidence="3" key="1">
    <citation type="submission" date="2014-09" db="EMBL/GenBank/DDBJ databases">
        <authorList>
            <person name="Magalhaes I.L.F."/>
            <person name="Oliveira U."/>
            <person name="Santos F.R."/>
            <person name="Vidigal T.H.D.A."/>
            <person name="Brescovit A.D."/>
            <person name="Santos A.J."/>
        </authorList>
    </citation>
    <scope>NUCLEOTIDE SEQUENCE</scope>
    <source>
        <tissue evidence="3">Shoot tissue taken approximately 20 cm above the soil surface</tissue>
    </source>
</reference>
<organism evidence="3">
    <name type="scientific">Arundo donax</name>
    <name type="common">Giant reed</name>
    <name type="synonym">Donax arundinaceus</name>
    <dbReference type="NCBI Taxonomy" id="35708"/>
    <lineage>
        <taxon>Eukaryota</taxon>
        <taxon>Viridiplantae</taxon>
        <taxon>Streptophyta</taxon>
        <taxon>Embryophyta</taxon>
        <taxon>Tracheophyta</taxon>
        <taxon>Spermatophyta</taxon>
        <taxon>Magnoliopsida</taxon>
        <taxon>Liliopsida</taxon>
        <taxon>Poales</taxon>
        <taxon>Poaceae</taxon>
        <taxon>PACMAD clade</taxon>
        <taxon>Arundinoideae</taxon>
        <taxon>Arundineae</taxon>
        <taxon>Arundo</taxon>
    </lineage>
</organism>
<dbReference type="EMBL" id="GBRH01227080">
    <property type="protein sequence ID" value="JAD70815.1"/>
    <property type="molecule type" value="Transcribed_RNA"/>
</dbReference>
<evidence type="ECO:0000313" key="3">
    <source>
        <dbReference type="EMBL" id="JAD70815.1"/>
    </source>
</evidence>
<evidence type="ECO:0000256" key="2">
    <source>
        <dbReference type="SAM" id="SignalP"/>
    </source>
</evidence>
<reference evidence="3" key="2">
    <citation type="journal article" date="2015" name="Data Brief">
        <title>Shoot transcriptome of the giant reed, Arundo donax.</title>
        <authorList>
            <person name="Barrero R.A."/>
            <person name="Guerrero F.D."/>
            <person name="Moolhuijzen P."/>
            <person name="Goolsby J.A."/>
            <person name="Tidwell J."/>
            <person name="Bellgard S.E."/>
            <person name="Bellgard M.I."/>
        </authorList>
    </citation>
    <scope>NUCLEOTIDE SEQUENCE</scope>
    <source>
        <tissue evidence="3">Shoot tissue taken approximately 20 cm above the soil surface</tissue>
    </source>
</reference>
<sequence>MAATRTRHTIFLFLLPTNSQRLLLLDTPLANLVLLQDWRATRISFPRRRLRATASTERLGGASPGPRHAAADGRNEC</sequence>
<feature type="signal peptide" evidence="2">
    <location>
        <begin position="1"/>
        <end position="19"/>
    </location>
</feature>
<name>A0A0A9CBP1_ARUDO</name>
<protein>
    <recommendedName>
        <fullName evidence="4">Secreted protein</fullName>
    </recommendedName>
</protein>
<accession>A0A0A9CBP1</accession>
<evidence type="ECO:0008006" key="4">
    <source>
        <dbReference type="Google" id="ProtNLM"/>
    </source>
</evidence>